<dbReference type="GeneID" id="107074038"/>
<dbReference type="InterPro" id="IPR006612">
    <property type="entry name" value="THAP_Znf"/>
</dbReference>
<organism evidence="7 8">
    <name type="scientific">Polistes dominula</name>
    <name type="common">European paper wasp</name>
    <name type="synonym">Vespa dominula</name>
    <dbReference type="NCBI Taxonomy" id="743375"/>
    <lineage>
        <taxon>Eukaryota</taxon>
        <taxon>Metazoa</taxon>
        <taxon>Ecdysozoa</taxon>
        <taxon>Arthropoda</taxon>
        <taxon>Hexapoda</taxon>
        <taxon>Insecta</taxon>
        <taxon>Pterygota</taxon>
        <taxon>Neoptera</taxon>
        <taxon>Endopterygota</taxon>
        <taxon>Hymenoptera</taxon>
        <taxon>Apocrita</taxon>
        <taxon>Aculeata</taxon>
        <taxon>Vespoidea</taxon>
        <taxon>Vespidae</taxon>
        <taxon>Polistinae</taxon>
        <taxon>Polistini</taxon>
        <taxon>Polistes</taxon>
    </lineage>
</organism>
<keyword evidence="2 5" id="KW-0863">Zinc-finger</keyword>
<name>A0ABM1JDK3_POLDO</name>
<keyword evidence="1" id="KW-0479">Metal-binding</keyword>
<evidence type="ECO:0000256" key="1">
    <source>
        <dbReference type="ARBA" id="ARBA00022723"/>
    </source>
</evidence>
<evidence type="ECO:0000259" key="6">
    <source>
        <dbReference type="PROSITE" id="PS50950"/>
    </source>
</evidence>
<dbReference type="RefSeq" id="XP_015190541.1">
    <property type="nucleotide sequence ID" value="XM_015335055.1"/>
</dbReference>
<keyword evidence="4 5" id="KW-0238">DNA-binding</keyword>
<evidence type="ECO:0000256" key="2">
    <source>
        <dbReference type="ARBA" id="ARBA00022771"/>
    </source>
</evidence>
<dbReference type="Proteomes" id="UP000694924">
    <property type="component" value="Unplaced"/>
</dbReference>
<evidence type="ECO:0000256" key="3">
    <source>
        <dbReference type="ARBA" id="ARBA00022833"/>
    </source>
</evidence>
<evidence type="ECO:0000313" key="7">
    <source>
        <dbReference type="Proteomes" id="UP000694924"/>
    </source>
</evidence>
<dbReference type="PROSITE" id="PS50950">
    <property type="entry name" value="ZF_THAP"/>
    <property type="match status" value="1"/>
</dbReference>
<evidence type="ECO:0000256" key="5">
    <source>
        <dbReference type="PROSITE-ProRule" id="PRU00309"/>
    </source>
</evidence>
<evidence type="ECO:0000313" key="8">
    <source>
        <dbReference type="RefSeq" id="XP_015190541.1"/>
    </source>
</evidence>
<accession>A0ABM1JDK3</accession>
<protein>
    <submittedName>
        <fullName evidence="8">Uncharacterized protein LOC107074038</fullName>
    </submittedName>
</protein>
<feature type="domain" description="THAP-type" evidence="6">
    <location>
        <begin position="1"/>
        <end position="48"/>
    </location>
</feature>
<keyword evidence="7" id="KW-1185">Reference proteome</keyword>
<reference evidence="8" key="1">
    <citation type="submission" date="2025-08" db="UniProtKB">
        <authorList>
            <consortium name="RefSeq"/>
        </authorList>
    </citation>
    <scope>IDENTIFICATION</scope>
    <source>
        <tissue evidence="8">Whole body</tissue>
    </source>
</reference>
<proteinExistence type="predicted"/>
<keyword evidence="3" id="KW-0862">Zinc</keyword>
<gene>
    <name evidence="8" type="primary">LOC107074038</name>
</gene>
<sequence length="200" mass="23086">MWVAVARRQNPHGSQGIPKSYDYICSNHFIGGKKSEEELSPSYIPTIFPPIYKYRKVNELSVENRYKRLKDRRMKNKLSSTSYTEPPINEFVEIMIENPPVSPQKVDQGCQVDFYSNFDVNSQTFICNRYIKNEISHAETQTEITEVTGATKVNYTNKKYVTTKCGTVQKTFVDQESQADDSRFAGFSSITKNHELIDVW</sequence>
<evidence type="ECO:0000256" key="4">
    <source>
        <dbReference type="ARBA" id="ARBA00023125"/>
    </source>
</evidence>